<gene>
    <name evidence="3" type="ORF">TH606_08960</name>
</gene>
<dbReference type="OrthoDB" id="9791488at2"/>
<evidence type="ECO:0000313" key="3">
    <source>
        <dbReference type="EMBL" id="OAG27062.1"/>
    </source>
</evidence>
<evidence type="ECO:0000256" key="1">
    <source>
        <dbReference type="ARBA" id="ARBA00023125"/>
    </source>
</evidence>
<dbReference type="STRING" id="1795632.TH606_08960"/>
<dbReference type="SUPFAM" id="SSF46955">
    <property type="entry name" value="Putative DNA-binding domain"/>
    <property type="match status" value="1"/>
</dbReference>
<dbReference type="Proteomes" id="UP000076964">
    <property type="component" value="Unassembled WGS sequence"/>
</dbReference>
<keyword evidence="1" id="KW-0238">DNA-binding</keyword>
<dbReference type="PROSITE" id="PS50937">
    <property type="entry name" value="HTH_MERR_2"/>
    <property type="match status" value="1"/>
</dbReference>
<comment type="caution">
    <text evidence="3">The sequence shown here is derived from an EMBL/GenBank/DDBJ whole genome shotgun (WGS) entry which is preliminary data.</text>
</comment>
<dbReference type="InterPro" id="IPR009061">
    <property type="entry name" value="DNA-bd_dom_put_sf"/>
</dbReference>
<proteinExistence type="predicted"/>
<dbReference type="EMBL" id="LSFI01000043">
    <property type="protein sequence ID" value="OAG27062.1"/>
    <property type="molecule type" value="Genomic_DNA"/>
</dbReference>
<sequence>MKKNEAIFSIGVAAKILEVHPRTLRIYEKEGLIRPVRRGSRRYYSMDNIQWINCLRKMIHEKGLNLAGVKELLKYAPCWSIVDCPPEVRNRCTAYLSVVRKDETEQ</sequence>
<keyword evidence="4" id="KW-1185">Reference proteome</keyword>
<feature type="domain" description="HTH merR-type" evidence="2">
    <location>
        <begin position="7"/>
        <end position="75"/>
    </location>
</feature>
<dbReference type="PROSITE" id="PS00552">
    <property type="entry name" value="HTH_MERR_1"/>
    <property type="match status" value="1"/>
</dbReference>
<organism evidence="3 4">
    <name type="scientific">Thermodesulfatator autotrophicus</name>
    <dbReference type="NCBI Taxonomy" id="1795632"/>
    <lineage>
        <taxon>Bacteria</taxon>
        <taxon>Pseudomonadati</taxon>
        <taxon>Thermodesulfobacteriota</taxon>
        <taxon>Thermodesulfobacteria</taxon>
        <taxon>Thermodesulfobacteriales</taxon>
        <taxon>Thermodesulfatatoraceae</taxon>
        <taxon>Thermodesulfatator</taxon>
    </lineage>
</organism>
<dbReference type="InterPro" id="IPR047057">
    <property type="entry name" value="MerR_fam"/>
</dbReference>
<dbReference type="AlphaFoldDB" id="A0A177E759"/>
<dbReference type="GO" id="GO:0003700">
    <property type="term" value="F:DNA-binding transcription factor activity"/>
    <property type="evidence" value="ECO:0007669"/>
    <property type="project" value="InterPro"/>
</dbReference>
<dbReference type="PANTHER" id="PTHR30204">
    <property type="entry name" value="REDOX-CYCLING DRUG-SENSING TRANSCRIPTIONAL ACTIVATOR SOXR"/>
    <property type="match status" value="1"/>
</dbReference>
<dbReference type="GO" id="GO:0003677">
    <property type="term" value="F:DNA binding"/>
    <property type="evidence" value="ECO:0007669"/>
    <property type="project" value="UniProtKB-KW"/>
</dbReference>
<dbReference type="PANTHER" id="PTHR30204:SF58">
    <property type="entry name" value="HTH-TYPE TRANSCRIPTIONAL REGULATOR YFMP"/>
    <property type="match status" value="1"/>
</dbReference>
<dbReference type="RefSeq" id="WP_068543085.1">
    <property type="nucleotide sequence ID" value="NZ_LSFI01000043.1"/>
</dbReference>
<reference evidence="3 4" key="1">
    <citation type="submission" date="2016-02" db="EMBL/GenBank/DDBJ databases">
        <title>Draft genome sequence of Thermodesulfatator sp. S606.</title>
        <authorList>
            <person name="Lai Q."/>
            <person name="Cao J."/>
            <person name="Dupont S."/>
            <person name="Shao Z."/>
            <person name="Jebbar M."/>
            <person name="Alain K."/>
        </authorList>
    </citation>
    <scope>NUCLEOTIDE SEQUENCE [LARGE SCALE GENOMIC DNA]</scope>
    <source>
        <strain evidence="3 4">S606</strain>
    </source>
</reference>
<dbReference type="InterPro" id="IPR000551">
    <property type="entry name" value="MerR-type_HTH_dom"/>
</dbReference>
<dbReference type="SMART" id="SM00422">
    <property type="entry name" value="HTH_MERR"/>
    <property type="match status" value="1"/>
</dbReference>
<protein>
    <submittedName>
        <fullName evidence="3">MerR family transcriptional regulator</fullName>
    </submittedName>
</protein>
<evidence type="ECO:0000259" key="2">
    <source>
        <dbReference type="PROSITE" id="PS50937"/>
    </source>
</evidence>
<evidence type="ECO:0000313" key="4">
    <source>
        <dbReference type="Proteomes" id="UP000076964"/>
    </source>
</evidence>
<name>A0A177E759_9BACT</name>
<dbReference type="Gene3D" id="1.10.1660.10">
    <property type="match status" value="1"/>
</dbReference>
<dbReference type="Pfam" id="PF13411">
    <property type="entry name" value="MerR_1"/>
    <property type="match status" value="1"/>
</dbReference>
<accession>A0A177E759</accession>